<comment type="caution">
    <text evidence="2">The sequence shown here is derived from an EMBL/GenBank/DDBJ whole genome shotgun (WGS) entry which is preliminary data.</text>
</comment>
<proteinExistence type="predicted"/>
<evidence type="ECO:0000256" key="1">
    <source>
        <dbReference type="SAM" id="Phobius"/>
    </source>
</evidence>
<accession>A0ABS5K1Z1</accession>
<organism evidence="2 3">
    <name type="scientific">Carboxylicivirga linearis</name>
    <dbReference type="NCBI Taxonomy" id="1628157"/>
    <lineage>
        <taxon>Bacteria</taxon>
        <taxon>Pseudomonadati</taxon>
        <taxon>Bacteroidota</taxon>
        <taxon>Bacteroidia</taxon>
        <taxon>Marinilabiliales</taxon>
        <taxon>Marinilabiliaceae</taxon>
        <taxon>Carboxylicivirga</taxon>
    </lineage>
</organism>
<reference evidence="2 3" key="1">
    <citation type="journal article" date="2015" name="Int. J. Syst. Evol. Microbiol.">
        <title>Carboxylicivirga linearis sp. nov., isolated from a sea cucumber culture pond.</title>
        <authorList>
            <person name="Wang F.Q."/>
            <person name="Zhou Y.X."/>
            <person name="Lin X.Z."/>
            <person name="Chen G.J."/>
            <person name="Du Z.J."/>
        </authorList>
    </citation>
    <scope>NUCLEOTIDE SEQUENCE [LARGE SCALE GENOMIC DNA]</scope>
    <source>
        <strain evidence="2 3">FB218</strain>
    </source>
</reference>
<dbReference type="Proteomes" id="UP000708576">
    <property type="component" value="Unassembled WGS sequence"/>
</dbReference>
<dbReference type="InterPro" id="IPR025407">
    <property type="entry name" value="DUF4133"/>
</dbReference>
<name>A0ABS5K1Z1_9BACT</name>
<evidence type="ECO:0000313" key="2">
    <source>
        <dbReference type="EMBL" id="MBS2101167.1"/>
    </source>
</evidence>
<protein>
    <submittedName>
        <fullName evidence="2">DUF4133 domain-containing protein</fullName>
    </submittedName>
</protein>
<gene>
    <name evidence="2" type="ORF">KEM10_22975</name>
</gene>
<dbReference type="RefSeq" id="WP_212220427.1">
    <property type="nucleotide sequence ID" value="NZ_JAGUCO010000044.1"/>
</dbReference>
<feature type="transmembrane region" description="Helical" evidence="1">
    <location>
        <begin position="21"/>
        <end position="44"/>
    </location>
</feature>
<keyword evidence="3" id="KW-1185">Reference proteome</keyword>
<dbReference type="EMBL" id="JAGUCO010000044">
    <property type="protein sequence ID" value="MBS2101167.1"/>
    <property type="molecule type" value="Genomic_DNA"/>
</dbReference>
<keyword evidence="1" id="KW-0472">Membrane</keyword>
<sequence length="105" mass="11986">MKGKEYYHISKVDDRIYIKGFSGVLVYKALYTILAAFGGFTILYLLTGPLIAVFLIVPSLLIALYRLNKLQKKYGPDGYMKKRMSGRLPDFIIVRCNPCDCLLKE</sequence>
<evidence type="ECO:0000313" key="3">
    <source>
        <dbReference type="Proteomes" id="UP000708576"/>
    </source>
</evidence>
<keyword evidence="1" id="KW-0812">Transmembrane</keyword>
<keyword evidence="1" id="KW-1133">Transmembrane helix</keyword>
<feature type="transmembrane region" description="Helical" evidence="1">
    <location>
        <begin position="50"/>
        <end position="67"/>
    </location>
</feature>
<dbReference type="Pfam" id="PF13571">
    <property type="entry name" value="DUF4133"/>
    <property type="match status" value="1"/>
</dbReference>